<name>A0A4R0I8G8_9ACTN</name>
<dbReference type="PIRSF" id="PIRSF021603">
    <property type="entry name" value="UCP21603_acetyltransf"/>
    <property type="match status" value="1"/>
</dbReference>
<dbReference type="Pfam" id="PF13312">
    <property type="entry name" value="DUF4081"/>
    <property type="match status" value="1"/>
</dbReference>
<dbReference type="Gene3D" id="3.40.630.30">
    <property type="match status" value="1"/>
</dbReference>
<dbReference type="Proteomes" id="UP000292695">
    <property type="component" value="Unassembled WGS sequence"/>
</dbReference>
<dbReference type="EMBL" id="SJKA01000010">
    <property type="protein sequence ID" value="TCC29223.1"/>
    <property type="molecule type" value="Genomic_DNA"/>
</dbReference>
<dbReference type="InterPro" id="IPR025289">
    <property type="entry name" value="DUF4081"/>
</dbReference>
<dbReference type="InterPro" id="IPR016794">
    <property type="entry name" value="UCP21603_acetyltransf"/>
</dbReference>
<reference evidence="2 3" key="1">
    <citation type="submission" date="2019-02" db="EMBL/GenBank/DDBJ databases">
        <title>Kribbella capetownensis sp. nov. and Kribbella speibonae sp. nov., isolated from soil.</title>
        <authorList>
            <person name="Curtis S.M."/>
            <person name="Norton I."/>
            <person name="Everest G.J."/>
            <person name="Meyers P.R."/>
        </authorList>
    </citation>
    <scope>NUCLEOTIDE SEQUENCE [LARGE SCALE GENOMIC DNA]</scope>
    <source>
        <strain evidence="2 3">DSM 27082</strain>
    </source>
</reference>
<organism evidence="2 3">
    <name type="scientific">Kribbella sindirgiensis</name>
    <dbReference type="NCBI Taxonomy" id="1124744"/>
    <lineage>
        <taxon>Bacteria</taxon>
        <taxon>Bacillati</taxon>
        <taxon>Actinomycetota</taxon>
        <taxon>Actinomycetes</taxon>
        <taxon>Propionibacteriales</taxon>
        <taxon>Kribbellaceae</taxon>
        <taxon>Kribbella</taxon>
    </lineage>
</organism>
<dbReference type="PANTHER" id="PTHR43072:SF54">
    <property type="entry name" value="GCN5-RELATED N-ACETYLTRANSFERASE"/>
    <property type="match status" value="1"/>
</dbReference>
<dbReference type="PROSITE" id="PS51186">
    <property type="entry name" value="GNAT"/>
    <property type="match status" value="1"/>
</dbReference>
<dbReference type="SUPFAM" id="SSF55729">
    <property type="entry name" value="Acyl-CoA N-acyltransferases (Nat)"/>
    <property type="match status" value="1"/>
</dbReference>
<accession>A0A4R0I8G8</accession>
<evidence type="ECO:0000313" key="2">
    <source>
        <dbReference type="EMBL" id="TCC29223.1"/>
    </source>
</evidence>
<dbReference type="RefSeq" id="WP_131293276.1">
    <property type="nucleotide sequence ID" value="NZ_SJKA01000010.1"/>
</dbReference>
<proteinExistence type="predicted"/>
<sequence>MGVRVLGPRDLAAARAVIARDPVVNVFVDSLVQASGLDPRRGAEVWGYVENGALEALCHAGGNMVPVGAGDAALRAFAAYAMRRGRNCFQILGPARAVDQLWQILEPHWGPAREVRDDQPFMVIEGPPGIAPDPLVRAVEPVELPILYPACVAMYTEEVGVPPQTGPDGTFYRSRVAELIRAGRAFARIEDGRVVFKAEVGSVGTGVCQIQGVWVDPEYRGRGLAAPGMAAVVELARQIAPVVTLYVNAFNLPARAAYERVGFRTIETFATILF</sequence>
<evidence type="ECO:0000259" key="1">
    <source>
        <dbReference type="PROSITE" id="PS51186"/>
    </source>
</evidence>
<keyword evidence="3" id="KW-1185">Reference proteome</keyword>
<dbReference type="AlphaFoldDB" id="A0A4R0I8G8"/>
<dbReference type="InterPro" id="IPR016181">
    <property type="entry name" value="Acyl_CoA_acyltransferase"/>
</dbReference>
<feature type="domain" description="N-acetyltransferase" evidence="1">
    <location>
        <begin position="134"/>
        <end position="274"/>
    </location>
</feature>
<dbReference type="GO" id="GO:0016747">
    <property type="term" value="F:acyltransferase activity, transferring groups other than amino-acyl groups"/>
    <property type="evidence" value="ECO:0007669"/>
    <property type="project" value="InterPro"/>
</dbReference>
<dbReference type="InterPro" id="IPR000182">
    <property type="entry name" value="GNAT_dom"/>
</dbReference>
<comment type="caution">
    <text evidence="2">The sequence shown here is derived from an EMBL/GenBank/DDBJ whole genome shotgun (WGS) entry which is preliminary data.</text>
</comment>
<keyword evidence="2" id="KW-0808">Transferase</keyword>
<gene>
    <name evidence="2" type="ORF">E0H50_26745</name>
</gene>
<dbReference type="PANTHER" id="PTHR43072">
    <property type="entry name" value="N-ACETYLTRANSFERASE"/>
    <property type="match status" value="1"/>
</dbReference>
<protein>
    <submittedName>
        <fullName evidence="2">GNAT family N-acetyltransferase</fullName>
    </submittedName>
</protein>
<evidence type="ECO:0000313" key="3">
    <source>
        <dbReference type="Proteomes" id="UP000292695"/>
    </source>
</evidence>
<dbReference type="Pfam" id="PF00583">
    <property type="entry name" value="Acetyltransf_1"/>
    <property type="match status" value="1"/>
</dbReference>
<dbReference type="OrthoDB" id="5241264at2"/>